<protein>
    <submittedName>
        <fullName evidence="1">Uncharacterized protein</fullName>
    </submittedName>
</protein>
<organism evidence="1 2">
    <name type="scientific">Luteolibacter arcticus</name>
    <dbReference type="NCBI Taxonomy" id="1581411"/>
    <lineage>
        <taxon>Bacteria</taxon>
        <taxon>Pseudomonadati</taxon>
        <taxon>Verrucomicrobiota</taxon>
        <taxon>Verrucomicrobiia</taxon>
        <taxon>Verrucomicrobiales</taxon>
        <taxon>Verrucomicrobiaceae</taxon>
        <taxon>Luteolibacter</taxon>
    </lineage>
</organism>
<evidence type="ECO:0000313" key="1">
    <source>
        <dbReference type="EMBL" id="MCW1923100.1"/>
    </source>
</evidence>
<proteinExistence type="predicted"/>
<accession>A0ABT3GHW5</accession>
<dbReference type="RefSeq" id="WP_264487209.1">
    <property type="nucleotide sequence ID" value="NZ_JAPDDT010000004.1"/>
</dbReference>
<keyword evidence="2" id="KW-1185">Reference proteome</keyword>
<comment type="caution">
    <text evidence="1">The sequence shown here is derived from an EMBL/GenBank/DDBJ whole genome shotgun (WGS) entry which is preliminary data.</text>
</comment>
<evidence type="ECO:0000313" key="2">
    <source>
        <dbReference type="Proteomes" id="UP001320876"/>
    </source>
</evidence>
<name>A0ABT3GHW5_9BACT</name>
<dbReference type="EMBL" id="JAPDDT010000004">
    <property type="protein sequence ID" value="MCW1923100.1"/>
    <property type="molecule type" value="Genomic_DNA"/>
</dbReference>
<reference evidence="1 2" key="1">
    <citation type="submission" date="2022-10" db="EMBL/GenBank/DDBJ databases">
        <title>Luteolibacter arcticus strain CCTCC AB 2014275, whole genome shotgun sequencing project.</title>
        <authorList>
            <person name="Zhao G."/>
            <person name="Shen L."/>
        </authorList>
    </citation>
    <scope>NUCLEOTIDE SEQUENCE [LARGE SCALE GENOMIC DNA]</scope>
    <source>
        <strain evidence="1 2">CCTCC AB 2014275</strain>
    </source>
</reference>
<dbReference type="Proteomes" id="UP001320876">
    <property type="component" value="Unassembled WGS sequence"/>
</dbReference>
<gene>
    <name evidence="1" type="ORF">OKA05_11095</name>
</gene>
<sequence>MKPLFPPPSTSEVRHILAPYFEMALDVPELLVSIPSTIHSGGTDWPVVKTVLRPTGEVRRRLLVVAGLSPYDRGSTDAVFHATLRLLQAPANHYHTELVAFPLADPLAWAAGAPAAEEEVRAILSRELATERYDGLLVLHDDPTTGGLSFRLSPEEASLYLAADILQLAGFPPPVIDLQHHSGNGGRLAPLETGDLNARGANEGSSIVLHALLPAIQGRAACAKLGAELILDVLQHFGALEEMWRKQA</sequence>